<sequence length="240" mass="26970">MMDFLYATELKKRFTCFGHFYELGLMSGEKVKCRSVLEIVDETVPQKDPSAISEMIPDVVVIMMNPGSSRPKVDGHVDPVIEYPESGKGRRKELVLTQPDNTQYQVMRVAVSKGWNHIRVLNLSDLRDPKSGKFLEKVDMLRSETGGHVHSLFCTERQNECAFSLQRKTDTPIVLGWGQDQGLLPLAEQCMARIGEIPTVTVPSAVHPLLNAHPSPMLQKMKLQWLESMLHQLNGCGICP</sequence>
<gene>
    <name evidence="1" type="ORF">P9H32_12015</name>
</gene>
<dbReference type="Proteomes" id="UP001290861">
    <property type="component" value="Unassembled WGS sequence"/>
</dbReference>
<dbReference type="RefSeq" id="WP_322609131.1">
    <property type="nucleotide sequence ID" value="NZ_JARVCO010000010.1"/>
</dbReference>
<proteinExistence type="predicted"/>
<dbReference type="EMBL" id="JARVCO010000010">
    <property type="protein sequence ID" value="MDZ8119347.1"/>
    <property type="molecule type" value="Genomic_DNA"/>
</dbReference>
<name>A0ABU5MYT0_9BACT</name>
<organism evidence="1 2">
    <name type="scientific">Pontiella agarivorans</name>
    <dbReference type="NCBI Taxonomy" id="3038953"/>
    <lineage>
        <taxon>Bacteria</taxon>
        <taxon>Pseudomonadati</taxon>
        <taxon>Kiritimatiellota</taxon>
        <taxon>Kiritimatiellia</taxon>
        <taxon>Kiritimatiellales</taxon>
        <taxon>Pontiellaceae</taxon>
        <taxon>Pontiella</taxon>
    </lineage>
</organism>
<evidence type="ECO:0000313" key="1">
    <source>
        <dbReference type="EMBL" id="MDZ8119347.1"/>
    </source>
</evidence>
<evidence type="ECO:0008006" key="3">
    <source>
        <dbReference type="Google" id="ProtNLM"/>
    </source>
</evidence>
<evidence type="ECO:0000313" key="2">
    <source>
        <dbReference type="Proteomes" id="UP001290861"/>
    </source>
</evidence>
<accession>A0ABU5MYT0</accession>
<comment type="caution">
    <text evidence="1">The sequence shown here is derived from an EMBL/GenBank/DDBJ whole genome shotgun (WGS) entry which is preliminary data.</text>
</comment>
<keyword evidence="2" id="KW-1185">Reference proteome</keyword>
<protein>
    <recommendedName>
        <fullName evidence="3">DUF1643 domain-containing protein</fullName>
    </recommendedName>
</protein>
<reference evidence="1 2" key="1">
    <citation type="journal article" date="2024" name="Appl. Environ. Microbiol.">
        <title>Pontiella agarivorans sp. nov., a novel marine anaerobic bacterium capable of degrading macroalgal polysaccharides and fixing nitrogen.</title>
        <authorList>
            <person name="Liu N."/>
            <person name="Kivenson V."/>
            <person name="Peng X."/>
            <person name="Cui Z."/>
            <person name="Lankiewicz T.S."/>
            <person name="Gosselin K.M."/>
            <person name="English C.J."/>
            <person name="Blair E.M."/>
            <person name="O'Malley M.A."/>
            <person name="Valentine D.L."/>
        </authorList>
    </citation>
    <scope>NUCLEOTIDE SEQUENCE [LARGE SCALE GENOMIC DNA]</scope>
    <source>
        <strain evidence="1 2">NLcol2</strain>
    </source>
</reference>